<evidence type="ECO:0000256" key="3">
    <source>
        <dbReference type="ARBA" id="ARBA00023163"/>
    </source>
</evidence>
<name>U2E419_9BACE</name>
<dbReference type="PROSITE" id="PS00041">
    <property type="entry name" value="HTH_ARAC_FAMILY_1"/>
    <property type="match status" value="1"/>
</dbReference>
<dbReference type="Gene3D" id="1.10.10.60">
    <property type="entry name" value="Homeodomain-like"/>
    <property type="match status" value="1"/>
</dbReference>
<keyword evidence="3" id="KW-0804">Transcription</keyword>
<dbReference type="FunFam" id="1.10.10.60:FF:000284">
    <property type="entry name" value="Two-component system sensor histidine kinase/response regulator"/>
    <property type="match status" value="1"/>
</dbReference>
<dbReference type="Proteomes" id="UP000016496">
    <property type="component" value="Unassembled WGS sequence"/>
</dbReference>
<dbReference type="HOGENOM" id="CLU_1700734_0_0_10"/>
<accession>U2E419</accession>
<comment type="caution">
    <text evidence="5">The sequence shown here is derived from an EMBL/GenBank/DDBJ whole genome shotgun (WGS) entry which is preliminary data.</text>
</comment>
<evidence type="ECO:0000313" key="6">
    <source>
        <dbReference type="Proteomes" id="UP000016496"/>
    </source>
</evidence>
<evidence type="ECO:0000259" key="4">
    <source>
        <dbReference type="PROSITE" id="PS01124"/>
    </source>
</evidence>
<organism evidence="5 6">
    <name type="scientific">Bacteroides pyogenes F0041</name>
    <dbReference type="NCBI Taxonomy" id="1321819"/>
    <lineage>
        <taxon>Bacteria</taxon>
        <taxon>Pseudomonadati</taxon>
        <taxon>Bacteroidota</taxon>
        <taxon>Bacteroidia</taxon>
        <taxon>Bacteroidales</taxon>
        <taxon>Bacteroidaceae</taxon>
        <taxon>Bacteroides</taxon>
    </lineage>
</organism>
<dbReference type="PRINTS" id="PR00032">
    <property type="entry name" value="HTHARAC"/>
</dbReference>
<dbReference type="GeneID" id="99753343"/>
<dbReference type="AlphaFoldDB" id="U2E419"/>
<dbReference type="RefSeq" id="WP_021645390.1">
    <property type="nucleotide sequence ID" value="NZ_KE993105.1"/>
</dbReference>
<dbReference type="SUPFAM" id="SSF46689">
    <property type="entry name" value="Homeodomain-like"/>
    <property type="match status" value="1"/>
</dbReference>
<dbReference type="EMBL" id="AWSV01000012">
    <property type="protein sequence ID" value="ERI88932.1"/>
    <property type="molecule type" value="Genomic_DNA"/>
</dbReference>
<dbReference type="InterPro" id="IPR020449">
    <property type="entry name" value="Tscrpt_reg_AraC-type_HTH"/>
</dbReference>
<dbReference type="GO" id="GO:0043565">
    <property type="term" value="F:sequence-specific DNA binding"/>
    <property type="evidence" value="ECO:0007669"/>
    <property type="project" value="InterPro"/>
</dbReference>
<dbReference type="GO" id="GO:0003700">
    <property type="term" value="F:DNA-binding transcription factor activity"/>
    <property type="evidence" value="ECO:0007669"/>
    <property type="project" value="InterPro"/>
</dbReference>
<dbReference type="PANTHER" id="PTHR43280:SF2">
    <property type="entry name" value="HTH-TYPE TRANSCRIPTIONAL REGULATOR EXSA"/>
    <property type="match status" value="1"/>
</dbReference>
<dbReference type="OrthoDB" id="717811at2"/>
<feature type="domain" description="HTH araC/xylS-type" evidence="4">
    <location>
        <begin position="50"/>
        <end position="149"/>
    </location>
</feature>
<keyword evidence="2" id="KW-0238">DNA-binding</keyword>
<reference evidence="5 6" key="1">
    <citation type="submission" date="2013-08" db="EMBL/GenBank/DDBJ databases">
        <authorList>
            <person name="Weinstock G."/>
            <person name="Sodergren E."/>
            <person name="Wylie T."/>
            <person name="Fulton L."/>
            <person name="Fulton R."/>
            <person name="Fronick C."/>
            <person name="O'Laughlin M."/>
            <person name="Godfrey J."/>
            <person name="Miner T."/>
            <person name="Herter B."/>
            <person name="Appelbaum E."/>
            <person name="Cordes M."/>
            <person name="Lek S."/>
            <person name="Wollam A."/>
            <person name="Pepin K.H."/>
            <person name="Palsikar V.B."/>
            <person name="Mitreva M."/>
            <person name="Wilson R.K."/>
        </authorList>
    </citation>
    <scope>NUCLEOTIDE SEQUENCE [LARGE SCALE GENOMIC DNA]</scope>
    <source>
        <strain evidence="5 6">F0041</strain>
    </source>
</reference>
<gene>
    <name evidence="5" type="ORF">HMPREF1981_00176</name>
</gene>
<evidence type="ECO:0000256" key="2">
    <source>
        <dbReference type="ARBA" id="ARBA00023125"/>
    </source>
</evidence>
<dbReference type="Pfam" id="PF12833">
    <property type="entry name" value="HTH_18"/>
    <property type="match status" value="1"/>
</dbReference>
<keyword evidence="1" id="KW-0805">Transcription regulation</keyword>
<dbReference type="PATRIC" id="fig|1321819.3.peg.165"/>
<dbReference type="InterPro" id="IPR018060">
    <property type="entry name" value="HTH_AraC"/>
</dbReference>
<sequence length="154" mass="18241">MTNNLTDTQKTDAYASKMEFSENVMNTCVNRITKEEILKNGTSMNWQFIINVRKHVEKNIGNQQFNVDMLCSLMGMSRTSFYNKLKSLTDQAPADYIRLIRLEYAIRLLREGEHNITEISEMTGFNDARYFRQVFKKYFKISPSQYSKKIREHR</sequence>
<dbReference type="InterPro" id="IPR018062">
    <property type="entry name" value="HTH_AraC-typ_CS"/>
</dbReference>
<protein>
    <submittedName>
        <fullName evidence="5">Transcriptional regulator, AraC family</fullName>
    </submittedName>
</protein>
<evidence type="ECO:0000256" key="1">
    <source>
        <dbReference type="ARBA" id="ARBA00023015"/>
    </source>
</evidence>
<evidence type="ECO:0000313" key="5">
    <source>
        <dbReference type="EMBL" id="ERI88932.1"/>
    </source>
</evidence>
<proteinExistence type="predicted"/>
<dbReference type="SMART" id="SM00342">
    <property type="entry name" value="HTH_ARAC"/>
    <property type="match status" value="1"/>
</dbReference>
<dbReference type="PROSITE" id="PS01124">
    <property type="entry name" value="HTH_ARAC_FAMILY_2"/>
    <property type="match status" value="1"/>
</dbReference>
<dbReference type="PANTHER" id="PTHR43280">
    <property type="entry name" value="ARAC-FAMILY TRANSCRIPTIONAL REGULATOR"/>
    <property type="match status" value="1"/>
</dbReference>
<dbReference type="InterPro" id="IPR009057">
    <property type="entry name" value="Homeodomain-like_sf"/>
</dbReference>